<evidence type="ECO:0000313" key="2">
    <source>
        <dbReference type="Proteomes" id="UP001187734"/>
    </source>
</evidence>
<evidence type="ECO:0000313" key="1">
    <source>
        <dbReference type="EMBL" id="SPJ93363.1"/>
    </source>
</evidence>
<accession>A0AAE8SQQ8</accession>
<reference evidence="1" key="1">
    <citation type="submission" date="2018-03" db="EMBL/GenBank/DDBJ databases">
        <authorList>
            <person name="Guldener U."/>
        </authorList>
    </citation>
    <scope>NUCLEOTIDE SEQUENCE</scope>
</reference>
<gene>
    <name evidence="1" type="ORF">FTOL_13969</name>
</gene>
<sequence>MPDALVLYYLKDFQPEDSILEKRRNIRVCERILAARLVYIIIRGAIKGAIL</sequence>
<dbReference type="AlphaFoldDB" id="A0AAE8SQQ8"/>
<dbReference type="Proteomes" id="UP001187734">
    <property type="component" value="Unassembled WGS sequence"/>
</dbReference>
<comment type="caution">
    <text evidence="1">The sequence shown here is derived from an EMBL/GenBank/DDBJ whole genome shotgun (WGS) entry which is preliminary data.</text>
</comment>
<dbReference type="EMBL" id="ONZP01001270">
    <property type="protein sequence ID" value="SPJ93363.1"/>
    <property type="molecule type" value="Genomic_DNA"/>
</dbReference>
<organism evidence="1 2">
    <name type="scientific">Fusarium torulosum</name>
    <dbReference type="NCBI Taxonomy" id="33205"/>
    <lineage>
        <taxon>Eukaryota</taxon>
        <taxon>Fungi</taxon>
        <taxon>Dikarya</taxon>
        <taxon>Ascomycota</taxon>
        <taxon>Pezizomycotina</taxon>
        <taxon>Sordariomycetes</taxon>
        <taxon>Hypocreomycetidae</taxon>
        <taxon>Hypocreales</taxon>
        <taxon>Nectriaceae</taxon>
        <taxon>Fusarium</taxon>
    </lineage>
</organism>
<protein>
    <submittedName>
        <fullName evidence="1">Uncharacterized protein</fullName>
    </submittedName>
</protein>
<name>A0AAE8SQQ8_9HYPO</name>
<proteinExistence type="predicted"/>
<keyword evidence="2" id="KW-1185">Reference proteome</keyword>